<dbReference type="SUPFAM" id="SSF55729">
    <property type="entry name" value="Acyl-CoA N-acyltransferases (Nat)"/>
    <property type="match status" value="1"/>
</dbReference>
<dbReference type="InterPro" id="IPR016181">
    <property type="entry name" value="Acyl_CoA_acyltransferase"/>
</dbReference>
<proteinExistence type="predicted"/>
<accession>A0A8D3X3B0</accession>
<evidence type="ECO:0000313" key="4">
    <source>
        <dbReference type="EMBL" id="AEN90090.1"/>
    </source>
</evidence>
<feature type="domain" description="N-acetyltransferase" evidence="3">
    <location>
        <begin position="6"/>
        <end position="161"/>
    </location>
</feature>
<keyword evidence="2" id="KW-0012">Acyltransferase</keyword>
<evidence type="ECO:0000256" key="1">
    <source>
        <dbReference type="ARBA" id="ARBA00022679"/>
    </source>
</evidence>
<dbReference type="Gene3D" id="3.40.630.30">
    <property type="match status" value="1"/>
</dbReference>
<protein>
    <submittedName>
        <fullName evidence="4">Uncharacterized N-acetyltransferase yxeL</fullName>
    </submittedName>
</protein>
<dbReference type="AlphaFoldDB" id="A0A8D3X3B0"/>
<dbReference type="EMBL" id="CP003017">
    <property type="protein sequence ID" value="AEN90090.1"/>
    <property type="molecule type" value="Genomic_DNA"/>
</dbReference>
<organism evidence="4 5">
    <name type="scientific">Priestia megaterium (strain WSH-002)</name>
    <name type="common">Bacillus megaterium</name>
    <dbReference type="NCBI Taxonomy" id="1006007"/>
    <lineage>
        <taxon>Bacteria</taxon>
        <taxon>Bacillati</taxon>
        <taxon>Bacillota</taxon>
        <taxon>Bacilli</taxon>
        <taxon>Bacillales</taxon>
        <taxon>Bacillaceae</taxon>
        <taxon>Priestia</taxon>
    </lineage>
</organism>
<evidence type="ECO:0000259" key="3">
    <source>
        <dbReference type="PROSITE" id="PS51186"/>
    </source>
</evidence>
<dbReference type="CDD" id="cd04301">
    <property type="entry name" value="NAT_SF"/>
    <property type="match status" value="1"/>
</dbReference>
<evidence type="ECO:0000256" key="2">
    <source>
        <dbReference type="ARBA" id="ARBA00023315"/>
    </source>
</evidence>
<dbReference type="InterPro" id="IPR000182">
    <property type="entry name" value="GNAT_dom"/>
</dbReference>
<sequence>MKKMSELFRLATVEDAEELLDLTLRAYEPIRKLGIKFPAATATIQLVKENIQNSRCYVLESDEKIVATITARTYKEITNWPFLWWFAVDPLVKKKGVGSKLLTWVEETVIRDQLGAPAVTLATSDRHPWLIPMYERKGYERFFEVDQGEEGKGVFLRKILHPERYELEKHKELQQAN</sequence>
<name>A0A8D3X3B0_PRIMW</name>
<gene>
    <name evidence="4" type="ORF">BMWSH_3208</name>
</gene>
<dbReference type="Proteomes" id="UP000001283">
    <property type="component" value="Chromosome"/>
</dbReference>
<dbReference type="Pfam" id="PF00583">
    <property type="entry name" value="Acetyltransf_1"/>
    <property type="match status" value="1"/>
</dbReference>
<dbReference type="PANTHER" id="PTHR43800:SF1">
    <property type="entry name" value="PEPTIDYL-LYSINE N-ACETYLTRANSFERASE YJAB"/>
    <property type="match status" value="1"/>
</dbReference>
<keyword evidence="1 4" id="KW-0808">Transferase</keyword>
<dbReference type="KEGG" id="bmh:BMWSH_3208"/>
<dbReference type="GO" id="GO:0016747">
    <property type="term" value="F:acyltransferase activity, transferring groups other than amino-acyl groups"/>
    <property type="evidence" value="ECO:0007669"/>
    <property type="project" value="InterPro"/>
</dbReference>
<dbReference type="PANTHER" id="PTHR43800">
    <property type="entry name" value="PEPTIDYL-LYSINE N-ACETYLTRANSFERASE YJAB"/>
    <property type="match status" value="1"/>
</dbReference>
<reference evidence="4 5" key="1">
    <citation type="journal article" date="2011" name="J. Bacteriol.">
        <title>Complete genome sequence of the industrial strain Bacillus megaterium WSH-002.</title>
        <authorList>
            <person name="Liu L."/>
            <person name="Li Y."/>
            <person name="Zhang J."/>
            <person name="Zou W."/>
            <person name="Zhou Z."/>
            <person name="Liu J."/>
            <person name="Li X."/>
            <person name="Wang L."/>
            <person name="Chen J."/>
        </authorList>
    </citation>
    <scope>NUCLEOTIDE SEQUENCE [LARGE SCALE GENOMIC DNA]</scope>
    <source>
        <strain evidence="4 5">WSH-002</strain>
    </source>
</reference>
<evidence type="ECO:0000313" key="5">
    <source>
        <dbReference type="Proteomes" id="UP000001283"/>
    </source>
</evidence>
<dbReference type="PROSITE" id="PS51186">
    <property type="entry name" value="GNAT"/>
    <property type="match status" value="1"/>
</dbReference>